<evidence type="ECO:0000259" key="6">
    <source>
        <dbReference type="Pfam" id="PF00296"/>
    </source>
</evidence>
<dbReference type="Pfam" id="PF00296">
    <property type="entry name" value="Bac_luciferase"/>
    <property type="match status" value="1"/>
</dbReference>
<accession>A0ABS2L0T8</accession>
<evidence type="ECO:0000313" key="8">
    <source>
        <dbReference type="Proteomes" id="UP000776164"/>
    </source>
</evidence>
<gene>
    <name evidence="7" type="ORF">JOE66_000334</name>
</gene>
<dbReference type="EMBL" id="JAFBBU010000001">
    <property type="protein sequence ID" value="MBM7470700.1"/>
    <property type="molecule type" value="Genomic_DNA"/>
</dbReference>
<dbReference type="EC" id="1.14.14.5" evidence="7"/>
<name>A0ABS2L0T8_9MICO</name>
<organism evidence="7 8">
    <name type="scientific">Subtercola frigoramans</name>
    <dbReference type="NCBI Taxonomy" id="120298"/>
    <lineage>
        <taxon>Bacteria</taxon>
        <taxon>Bacillati</taxon>
        <taxon>Actinomycetota</taxon>
        <taxon>Actinomycetes</taxon>
        <taxon>Micrococcales</taxon>
        <taxon>Microbacteriaceae</taxon>
        <taxon>Subtercola</taxon>
    </lineage>
</organism>
<evidence type="ECO:0000256" key="2">
    <source>
        <dbReference type="ARBA" id="ARBA00022643"/>
    </source>
</evidence>
<dbReference type="GO" id="GO:0008726">
    <property type="term" value="F:alkanesulfonate monooxygenase activity"/>
    <property type="evidence" value="ECO:0007669"/>
    <property type="project" value="UniProtKB-EC"/>
</dbReference>
<evidence type="ECO:0000256" key="4">
    <source>
        <dbReference type="ARBA" id="ARBA00023033"/>
    </source>
</evidence>
<proteinExistence type="inferred from homology"/>
<dbReference type="RefSeq" id="WP_205106415.1">
    <property type="nucleotide sequence ID" value="NZ_BAAAHT010000018.1"/>
</dbReference>
<dbReference type="InterPro" id="IPR011251">
    <property type="entry name" value="Luciferase-like_dom"/>
</dbReference>
<feature type="domain" description="Luciferase-like" evidence="6">
    <location>
        <begin position="25"/>
        <end position="388"/>
    </location>
</feature>
<dbReference type="PIRSF" id="PIRSF000337">
    <property type="entry name" value="NTA_MOA"/>
    <property type="match status" value="1"/>
</dbReference>
<evidence type="ECO:0000256" key="5">
    <source>
        <dbReference type="ARBA" id="ARBA00033748"/>
    </source>
</evidence>
<dbReference type="InterPro" id="IPR016215">
    <property type="entry name" value="NTA_MOA"/>
</dbReference>
<protein>
    <submittedName>
        <fullName evidence="7">Alkanesulfonate monooxygenase</fullName>
        <ecNumber evidence="7">1.14.14.5</ecNumber>
    </submittedName>
</protein>
<keyword evidence="8" id="KW-1185">Reference proteome</keyword>
<sequence length="438" mass="48520">MTDKKQMVLSALFQPNGNDAKSAWRHPNTTPANATSITHYTQMAQKLEEGMFDLFFIADTPATRTDNLEQWSSAPMFMNSLEPLTVLAAVAMGTTRIGLGATVSSSFFEPYNIARQFASLDHISGGRAAWNVVTSANDYAARNFGQDRLAPHDQRYEMAAESLAVVRAYWDTYTDDAFIWDKESGRSFKTEDFTEVVFSGNHFSVRGGLNIARPPQGHPIIIQAGASEAGKEFAAETADIVFGTGTTIESAQAFYNDLKGRLAKFGRERDSLKVISGFSATIADTEEDAHRMYAERQALVPIKSRVMALNTDLETDLFDLPLDEPVPLDRIPASSNNHQVYFAEIVRLITSGLTLREVALKFNRSVVEFIGTPEQAADYMEKWIEAGAADGFMLPFSIIPDDVTYFVDRVIPLLQERGLVKTEYAHATLRENLGLGRP</sequence>
<comment type="caution">
    <text evidence="7">The sequence shown here is derived from an EMBL/GenBank/DDBJ whole genome shotgun (WGS) entry which is preliminary data.</text>
</comment>
<comment type="similarity">
    <text evidence="5">Belongs to the NtaA/SnaA/DszA monooxygenase family.</text>
</comment>
<keyword evidence="4 7" id="KW-0503">Monooxygenase</keyword>
<keyword evidence="1" id="KW-0285">Flavoprotein</keyword>
<evidence type="ECO:0000313" key="7">
    <source>
        <dbReference type="EMBL" id="MBM7470700.1"/>
    </source>
</evidence>
<dbReference type="Gene3D" id="3.20.20.30">
    <property type="entry name" value="Luciferase-like domain"/>
    <property type="match status" value="1"/>
</dbReference>
<keyword evidence="2" id="KW-0288">FMN</keyword>
<dbReference type="InterPro" id="IPR051260">
    <property type="entry name" value="Diverse_substr_monoxygenases"/>
</dbReference>
<dbReference type="InterPro" id="IPR036661">
    <property type="entry name" value="Luciferase-like_sf"/>
</dbReference>
<dbReference type="NCBIfam" id="TIGR03860">
    <property type="entry name" value="FMN_nitrolo"/>
    <property type="match status" value="1"/>
</dbReference>
<dbReference type="PANTHER" id="PTHR30011:SF16">
    <property type="entry name" value="C2H2 FINGER DOMAIN TRANSCRIPTION FACTOR (EUROFUNG)-RELATED"/>
    <property type="match status" value="1"/>
</dbReference>
<keyword evidence="3 7" id="KW-0560">Oxidoreductase</keyword>
<dbReference type="PANTHER" id="PTHR30011">
    <property type="entry name" value="ALKANESULFONATE MONOOXYGENASE-RELATED"/>
    <property type="match status" value="1"/>
</dbReference>
<dbReference type="Proteomes" id="UP000776164">
    <property type="component" value="Unassembled WGS sequence"/>
</dbReference>
<evidence type="ECO:0000256" key="1">
    <source>
        <dbReference type="ARBA" id="ARBA00022630"/>
    </source>
</evidence>
<dbReference type="CDD" id="cd01095">
    <property type="entry name" value="Nitrilotriacetate_monoxgenase"/>
    <property type="match status" value="1"/>
</dbReference>
<dbReference type="SUPFAM" id="SSF51679">
    <property type="entry name" value="Bacterial luciferase-like"/>
    <property type="match status" value="1"/>
</dbReference>
<evidence type="ECO:0000256" key="3">
    <source>
        <dbReference type="ARBA" id="ARBA00023002"/>
    </source>
</evidence>
<reference evidence="7 8" key="1">
    <citation type="submission" date="2021-01" db="EMBL/GenBank/DDBJ databases">
        <title>Sequencing the genomes of 1000 actinobacteria strains.</title>
        <authorList>
            <person name="Klenk H.-P."/>
        </authorList>
    </citation>
    <scope>NUCLEOTIDE SEQUENCE [LARGE SCALE GENOMIC DNA]</scope>
    <source>
        <strain evidence="7 8">DSM 13057</strain>
    </source>
</reference>